<dbReference type="Pfam" id="PF00160">
    <property type="entry name" value="Pro_isomerase"/>
    <property type="match status" value="1"/>
</dbReference>
<dbReference type="STRING" id="1048205.AB852_12645"/>
<dbReference type="CDD" id="cd01920">
    <property type="entry name" value="cyclophilin_EcCYP_like"/>
    <property type="match status" value="1"/>
</dbReference>
<dbReference type="Gene3D" id="2.40.100.10">
    <property type="entry name" value="Cyclophilin-like"/>
    <property type="match status" value="1"/>
</dbReference>
<dbReference type="EC" id="5.2.1.8" evidence="3"/>
<comment type="similarity">
    <text evidence="3">Belongs to the cyclophilin-type PPIase family.</text>
</comment>
<dbReference type="PANTHER" id="PTHR43246">
    <property type="entry name" value="PEPTIDYL-PROLYL CIS-TRANS ISOMERASE CYP38, CHLOROPLASTIC"/>
    <property type="match status" value="1"/>
</dbReference>
<evidence type="ECO:0000259" key="4">
    <source>
        <dbReference type="PROSITE" id="PS50072"/>
    </source>
</evidence>
<dbReference type="PRINTS" id="PR00153">
    <property type="entry name" value="CSAPPISMRASE"/>
</dbReference>
<evidence type="ECO:0000313" key="5">
    <source>
        <dbReference type="EMBL" id="OKH95296.1"/>
    </source>
</evidence>
<keyword evidence="6" id="KW-1185">Reference proteome</keyword>
<dbReference type="AlphaFoldDB" id="A0A1Q4VBU7"/>
<dbReference type="PROSITE" id="PS00170">
    <property type="entry name" value="CSA_PPIASE_1"/>
    <property type="match status" value="1"/>
</dbReference>
<evidence type="ECO:0000256" key="1">
    <source>
        <dbReference type="ARBA" id="ARBA00023110"/>
    </source>
</evidence>
<reference evidence="5 6" key="1">
    <citation type="submission" date="2015-06" db="EMBL/GenBank/DDBJ databases">
        <title>Cloning and characterization of the uncialamcin biosynthetic gene cluster.</title>
        <authorList>
            <person name="Yan X."/>
            <person name="Huang T."/>
            <person name="Ge H."/>
            <person name="Shen B."/>
        </authorList>
    </citation>
    <scope>NUCLEOTIDE SEQUENCE [LARGE SCALE GENOMIC DNA]</scope>
    <source>
        <strain evidence="5 6">DCA2648</strain>
    </source>
</reference>
<comment type="function">
    <text evidence="3">PPIases accelerate the folding of proteins. It catalyzes the cis-trans isomerization of proline imidic peptide bonds in oligopeptides.</text>
</comment>
<feature type="domain" description="PPIase cyclophilin-type" evidence="4">
    <location>
        <begin position="19"/>
        <end position="179"/>
    </location>
</feature>
<dbReference type="InterPro" id="IPR029000">
    <property type="entry name" value="Cyclophilin-like_dom_sf"/>
</dbReference>
<dbReference type="InterPro" id="IPR020892">
    <property type="entry name" value="Cyclophilin-type_PPIase_CS"/>
</dbReference>
<dbReference type="PROSITE" id="PS50072">
    <property type="entry name" value="CSA_PPIASE_2"/>
    <property type="match status" value="1"/>
</dbReference>
<dbReference type="GO" id="GO:0006457">
    <property type="term" value="P:protein folding"/>
    <property type="evidence" value="ECO:0007669"/>
    <property type="project" value="InterPro"/>
</dbReference>
<keyword evidence="2 3" id="KW-0413">Isomerase</keyword>
<evidence type="ECO:0000313" key="6">
    <source>
        <dbReference type="Proteomes" id="UP000186455"/>
    </source>
</evidence>
<dbReference type="Proteomes" id="UP000186455">
    <property type="component" value="Unassembled WGS sequence"/>
</dbReference>
<dbReference type="EMBL" id="LFBV01000002">
    <property type="protein sequence ID" value="OKH95296.1"/>
    <property type="molecule type" value="Genomic_DNA"/>
</dbReference>
<comment type="caution">
    <text evidence="5">The sequence shown here is derived from an EMBL/GenBank/DDBJ whole genome shotgun (WGS) entry which is preliminary data.</text>
</comment>
<dbReference type="GO" id="GO:0003755">
    <property type="term" value="F:peptidyl-prolyl cis-trans isomerase activity"/>
    <property type="evidence" value="ECO:0007669"/>
    <property type="project" value="UniProtKB-UniRule"/>
</dbReference>
<dbReference type="InterPro" id="IPR044665">
    <property type="entry name" value="E_coli_cyclophilin_A-like"/>
</dbReference>
<sequence>MGPARLECGDHPSDAWSARMTQVLLSTSFGEIVISLDEEKAPVTTANFLQYVDSGFYTDTVFHRVIPGFMVQGGGLTRDLRKKDTRDPIQNEASNGLKNRRGTVAMARTSAPHSATAQFFVNHSDNGFLDPGSDVGYAVFGEVTQGMDVVDKIAGVRTARSKGMADVPVEPVLILSAKRLD</sequence>
<organism evidence="5 6">
    <name type="scientific">Streptomyces uncialis</name>
    <dbReference type="NCBI Taxonomy" id="1048205"/>
    <lineage>
        <taxon>Bacteria</taxon>
        <taxon>Bacillati</taxon>
        <taxon>Actinomycetota</taxon>
        <taxon>Actinomycetes</taxon>
        <taxon>Kitasatosporales</taxon>
        <taxon>Streptomycetaceae</taxon>
        <taxon>Streptomyces</taxon>
    </lineage>
</organism>
<proteinExistence type="inferred from homology"/>
<name>A0A1Q4VBU7_9ACTN</name>
<comment type="catalytic activity">
    <reaction evidence="3">
        <text>[protein]-peptidylproline (omega=180) = [protein]-peptidylproline (omega=0)</text>
        <dbReference type="Rhea" id="RHEA:16237"/>
        <dbReference type="Rhea" id="RHEA-COMP:10747"/>
        <dbReference type="Rhea" id="RHEA-COMP:10748"/>
        <dbReference type="ChEBI" id="CHEBI:83833"/>
        <dbReference type="ChEBI" id="CHEBI:83834"/>
        <dbReference type="EC" id="5.2.1.8"/>
    </reaction>
</comment>
<keyword evidence="1 3" id="KW-0697">Rotamase</keyword>
<dbReference type="SUPFAM" id="SSF50891">
    <property type="entry name" value="Cyclophilin-like"/>
    <property type="match status" value="1"/>
</dbReference>
<accession>A0A1Q4VBU7</accession>
<evidence type="ECO:0000256" key="2">
    <source>
        <dbReference type="ARBA" id="ARBA00023235"/>
    </source>
</evidence>
<protein>
    <recommendedName>
        <fullName evidence="3">Peptidyl-prolyl cis-trans isomerase</fullName>
        <shortName evidence="3">PPIase</shortName>
        <ecNumber evidence="3">5.2.1.8</ecNumber>
    </recommendedName>
</protein>
<evidence type="ECO:0000256" key="3">
    <source>
        <dbReference type="RuleBase" id="RU363019"/>
    </source>
</evidence>
<dbReference type="InterPro" id="IPR002130">
    <property type="entry name" value="Cyclophilin-type_PPIase_dom"/>
</dbReference>
<gene>
    <name evidence="5" type="ORF">AB852_12645</name>
</gene>